<keyword evidence="2" id="KW-0732">Signal</keyword>
<dbReference type="EMBL" id="BSFJ01000020">
    <property type="protein sequence ID" value="GLK73127.1"/>
    <property type="molecule type" value="Genomic_DNA"/>
</dbReference>
<organism evidence="4 5">
    <name type="scientific">Ancylobacter dichloromethanicus</name>
    <dbReference type="NCBI Taxonomy" id="518825"/>
    <lineage>
        <taxon>Bacteria</taxon>
        <taxon>Pseudomonadati</taxon>
        <taxon>Pseudomonadota</taxon>
        <taxon>Alphaproteobacteria</taxon>
        <taxon>Hyphomicrobiales</taxon>
        <taxon>Xanthobacteraceae</taxon>
        <taxon>Ancylobacter</taxon>
    </lineage>
</organism>
<feature type="region of interest" description="Disordered" evidence="1">
    <location>
        <begin position="41"/>
        <end position="95"/>
    </location>
</feature>
<dbReference type="InterPro" id="IPR010499">
    <property type="entry name" value="AraC_E-bd"/>
</dbReference>
<dbReference type="Proteomes" id="UP001143370">
    <property type="component" value="Unassembled WGS sequence"/>
</dbReference>
<dbReference type="SMART" id="SM00871">
    <property type="entry name" value="AraC_E_bind"/>
    <property type="match status" value="1"/>
</dbReference>
<keyword evidence="5" id="KW-1185">Reference proteome</keyword>
<gene>
    <name evidence="4" type="ORF">GCM10017643_32430</name>
</gene>
<feature type="chain" id="PRO_5040766839" description="AraC effector-binding domain-containing protein" evidence="2">
    <location>
        <begin position="33"/>
        <end position="271"/>
    </location>
</feature>
<evidence type="ECO:0000313" key="4">
    <source>
        <dbReference type="EMBL" id="GLK73127.1"/>
    </source>
</evidence>
<comment type="caution">
    <text evidence="4">The sequence shown here is derived from an EMBL/GenBank/DDBJ whole genome shotgun (WGS) entry which is preliminary data.</text>
</comment>
<dbReference type="AlphaFoldDB" id="A0A9W6J9D9"/>
<dbReference type="InterPro" id="IPR011256">
    <property type="entry name" value="Reg_factor_effector_dom_sf"/>
</dbReference>
<reference evidence="4" key="2">
    <citation type="submission" date="2023-01" db="EMBL/GenBank/DDBJ databases">
        <authorList>
            <person name="Sun Q."/>
            <person name="Evtushenko L."/>
        </authorList>
    </citation>
    <scope>NUCLEOTIDE SEQUENCE</scope>
    <source>
        <strain evidence="4">VKM B-2484</strain>
    </source>
</reference>
<evidence type="ECO:0000259" key="3">
    <source>
        <dbReference type="SMART" id="SM00871"/>
    </source>
</evidence>
<evidence type="ECO:0000256" key="1">
    <source>
        <dbReference type="SAM" id="MobiDB-lite"/>
    </source>
</evidence>
<evidence type="ECO:0000256" key="2">
    <source>
        <dbReference type="SAM" id="SignalP"/>
    </source>
</evidence>
<dbReference type="InterPro" id="IPR029442">
    <property type="entry name" value="GyrI-like"/>
</dbReference>
<dbReference type="Gene3D" id="3.20.80.10">
    <property type="entry name" value="Regulatory factor, effector binding domain"/>
    <property type="match status" value="1"/>
</dbReference>
<feature type="signal peptide" evidence="2">
    <location>
        <begin position="1"/>
        <end position="32"/>
    </location>
</feature>
<feature type="compositionally biased region" description="Low complexity" evidence="1">
    <location>
        <begin position="55"/>
        <end position="73"/>
    </location>
</feature>
<feature type="domain" description="AraC effector-binding" evidence="3">
    <location>
        <begin position="127"/>
        <end position="271"/>
    </location>
</feature>
<sequence>MVKSSARARPCRLFVARALAGALLFMPLPLLAQTRASEAPAVEGSTAAAPPAPAADPSTPAADAAPDTQAPDTDTPDTDTPDTAGPLDEDDMVAPPMVDPRAVETRNVAPAPDPLTRPDGFGDETVMQPVPVLMKKAHAGWDDAFRTIVATLKQIDAEMARLKLKASGASFIIYTSTDDLGFDFEAAVPFEGATTEKPQNGVAFAASPAGRALRFTHRGPYDAMDPTYEQIANLLDAKDLEAQDLYVEEYRSDPRTTSPDDLVIDIWVPLK</sequence>
<name>A0A9W6J9D9_9HYPH</name>
<reference evidence="4" key="1">
    <citation type="journal article" date="2014" name="Int. J. Syst. Evol. Microbiol.">
        <title>Complete genome sequence of Corynebacterium casei LMG S-19264T (=DSM 44701T), isolated from a smear-ripened cheese.</title>
        <authorList>
            <consortium name="US DOE Joint Genome Institute (JGI-PGF)"/>
            <person name="Walter F."/>
            <person name="Albersmeier A."/>
            <person name="Kalinowski J."/>
            <person name="Ruckert C."/>
        </authorList>
    </citation>
    <scope>NUCLEOTIDE SEQUENCE</scope>
    <source>
        <strain evidence="4">VKM B-2484</strain>
    </source>
</reference>
<dbReference type="Pfam" id="PF06445">
    <property type="entry name" value="GyrI-like"/>
    <property type="match status" value="1"/>
</dbReference>
<protein>
    <recommendedName>
        <fullName evidence="3">AraC effector-binding domain-containing protein</fullName>
    </recommendedName>
</protein>
<evidence type="ECO:0000313" key="5">
    <source>
        <dbReference type="Proteomes" id="UP001143370"/>
    </source>
</evidence>
<dbReference type="SUPFAM" id="SSF55136">
    <property type="entry name" value="Probable bacterial effector-binding domain"/>
    <property type="match status" value="1"/>
</dbReference>
<proteinExistence type="predicted"/>
<accession>A0A9W6J9D9</accession>